<proteinExistence type="predicted"/>
<dbReference type="InterPro" id="IPR056065">
    <property type="entry name" value="DUF7648"/>
</dbReference>
<keyword evidence="3" id="KW-0863">Zinc-finger</keyword>
<feature type="compositionally biased region" description="Basic residues" evidence="6">
    <location>
        <begin position="815"/>
        <end position="827"/>
    </location>
</feature>
<evidence type="ECO:0000256" key="3">
    <source>
        <dbReference type="ARBA" id="ARBA00022771"/>
    </source>
</evidence>
<keyword evidence="5" id="KW-0539">Nucleus</keyword>
<reference evidence="8" key="1">
    <citation type="submission" date="2024-03" db="EMBL/GenBank/DDBJ databases">
        <title>WGS assembly of Saponaria officinalis var. Norfolk2.</title>
        <authorList>
            <person name="Jenkins J."/>
            <person name="Shu S."/>
            <person name="Grimwood J."/>
            <person name="Barry K."/>
            <person name="Goodstein D."/>
            <person name="Schmutz J."/>
            <person name="Leebens-Mack J."/>
            <person name="Osbourn A."/>
        </authorList>
    </citation>
    <scope>NUCLEOTIDE SEQUENCE [LARGE SCALE GENOMIC DNA]</scope>
    <source>
        <strain evidence="8">JIC</strain>
    </source>
</reference>
<comment type="caution">
    <text evidence="8">The sequence shown here is derived from an EMBL/GenBank/DDBJ whole genome shotgun (WGS) entry which is preliminary data.</text>
</comment>
<evidence type="ECO:0000256" key="6">
    <source>
        <dbReference type="SAM" id="MobiDB-lite"/>
    </source>
</evidence>
<protein>
    <recommendedName>
        <fullName evidence="7">Zinc finger PHD-type domain-containing protein</fullName>
    </recommendedName>
</protein>
<dbReference type="InterPro" id="IPR011011">
    <property type="entry name" value="Znf_FYVE_PHD"/>
</dbReference>
<dbReference type="Gene3D" id="3.30.40.10">
    <property type="entry name" value="Zinc/RING finger domain, C3HC4 (zinc finger)"/>
    <property type="match status" value="1"/>
</dbReference>
<feature type="region of interest" description="Disordered" evidence="6">
    <location>
        <begin position="506"/>
        <end position="541"/>
    </location>
</feature>
<feature type="region of interest" description="Disordered" evidence="6">
    <location>
        <begin position="570"/>
        <end position="672"/>
    </location>
</feature>
<dbReference type="GO" id="GO:0008270">
    <property type="term" value="F:zinc ion binding"/>
    <property type="evidence" value="ECO:0007669"/>
    <property type="project" value="UniProtKB-KW"/>
</dbReference>
<feature type="domain" description="Zinc finger PHD-type" evidence="7">
    <location>
        <begin position="20"/>
        <end position="63"/>
    </location>
</feature>
<feature type="compositionally biased region" description="Low complexity" evidence="6">
    <location>
        <begin position="843"/>
        <end position="865"/>
    </location>
</feature>
<dbReference type="InterPro" id="IPR013083">
    <property type="entry name" value="Znf_RING/FYVE/PHD"/>
</dbReference>
<evidence type="ECO:0000256" key="1">
    <source>
        <dbReference type="ARBA" id="ARBA00004123"/>
    </source>
</evidence>
<organism evidence="8 9">
    <name type="scientific">Saponaria officinalis</name>
    <name type="common">Common soapwort</name>
    <name type="synonym">Lychnis saponaria</name>
    <dbReference type="NCBI Taxonomy" id="3572"/>
    <lineage>
        <taxon>Eukaryota</taxon>
        <taxon>Viridiplantae</taxon>
        <taxon>Streptophyta</taxon>
        <taxon>Embryophyta</taxon>
        <taxon>Tracheophyta</taxon>
        <taxon>Spermatophyta</taxon>
        <taxon>Magnoliopsida</taxon>
        <taxon>eudicotyledons</taxon>
        <taxon>Gunneridae</taxon>
        <taxon>Pentapetalae</taxon>
        <taxon>Caryophyllales</taxon>
        <taxon>Caryophyllaceae</taxon>
        <taxon>Caryophylleae</taxon>
        <taxon>Saponaria</taxon>
    </lineage>
</organism>
<dbReference type="SUPFAM" id="SSF57903">
    <property type="entry name" value="FYVE/PHD zinc finger"/>
    <property type="match status" value="1"/>
</dbReference>
<feature type="compositionally biased region" description="Polar residues" evidence="6">
    <location>
        <begin position="663"/>
        <end position="672"/>
    </location>
</feature>
<keyword evidence="4" id="KW-0862">Zinc</keyword>
<evidence type="ECO:0000256" key="5">
    <source>
        <dbReference type="ARBA" id="ARBA00023242"/>
    </source>
</evidence>
<evidence type="ECO:0000313" key="9">
    <source>
        <dbReference type="Proteomes" id="UP001443914"/>
    </source>
</evidence>
<feature type="region of interest" description="Disordered" evidence="6">
    <location>
        <begin position="412"/>
        <end position="451"/>
    </location>
</feature>
<feature type="region of interest" description="Disordered" evidence="6">
    <location>
        <begin position="766"/>
        <end position="888"/>
    </location>
</feature>
<dbReference type="Proteomes" id="UP001443914">
    <property type="component" value="Unassembled WGS sequence"/>
</dbReference>
<dbReference type="GO" id="GO:0005634">
    <property type="term" value="C:nucleus"/>
    <property type="evidence" value="ECO:0007669"/>
    <property type="project" value="UniProtKB-SubCell"/>
</dbReference>
<dbReference type="InterPro" id="IPR019786">
    <property type="entry name" value="Zinc_finger_PHD-type_CS"/>
</dbReference>
<dbReference type="SMART" id="SM00249">
    <property type="entry name" value="PHD"/>
    <property type="match status" value="1"/>
</dbReference>
<sequence>MKGNRVEAADEWVNGSWTVECICGVTFDDGEEMVNCDECGVWVHTRCSQYVKGDQSFACDKCKTNRRMTEETEVAQLLAELPTKTTATGGRSLWTYRPLKDRVHVHGVPGGPSSLLRSSAIFSPHLWKSSGYIPKLFNFRYSDFPDLPSTFSSPASDVQKLAPMSSEDLNKSAVTTLNSVPMTKEGLVQAVDEVQAAHPEIPHLTNDMPKSKLLIEDLTNASSKRKHIEILRILDAVTPPGTDNCCNETKSDALIDNPKGALSDPGGMDIESDSIKSLREHVLPPNQECIERLEQDWKDIGNGLEAVAGSKFDGNSEVTNIELNAKLECSSMQVPNVLHCSKESAKVAGQMPQLSGAVAPPALSHHKMAFSVSPAIVFSRSHLSNKSRSGGSQNPSFVAKRLMSDSGVNNKEYAPVDLMKNEDKHDKPTGALKENPKPCFTPTLKPSQPSTVRKYYASVGKDSLRHSSSKSSVDCSLGSSIVGEPAGSLHSDHGLHEQNKYIGSVDRQRGEKDPQSNFQPSSKSNQTSTGHPTATSNSPAGLSDEELALLLHQELNSSPRVPRVPRVRHAGSLPQLSSATAANTLMKRTSTSGGKDKNTFSRRKSRDALKNGSRNSRDQDTEANKVDRVPSSLDSLQKSDSSTQVEVNSDSKMKKNPEKIPSSAANSGSFSTDAVEFKTSSARVDNPEDEAGVNKNSDLTYRTLPGLIAEIMGTGRRMTYEELCNAVLPHWSNLRKHNGERYAYSSHSQAVLDCLRNRTEWARLVDRGPKTSSSRKKRKIDTEPISSDSEDGENRNPKDGENKSFESNKEEYPKGRRKARKRRRGAPHGRSFKDSQKRRKVDVGSSSDSGSFSNSSEDSVSSQDDCNGSEMDVANSEVSASSQEVRAA</sequence>
<name>A0AAW1K6U4_SAPOF</name>
<evidence type="ECO:0000256" key="4">
    <source>
        <dbReference type="ARBA" id="ARBA00022833"/>
    </source>
</evidence>
<evidence type="ECO:0000256" key="2">
    <source>
        <dbReference type="ARBA" id="ARBA00022723"/>
    </source>
</evidence>
<feature type="compositionally biased region" description="Polar residues" evidence="6">
    <location>
        <begin position="515"/>
        <end position="540"/>
    </location>
</feature>
<keyword evidence="9" id="KW-1185">Reference proteome</keyword>
<keyword evidence="2" id="KW-0479">Metal-binding</keyword>
<feature type="compositionally biased region" description="Polar residues" evidence="6">
    <location>
        <begin position="876"/>
        <end position="888"/>
    </location>
</feature>
<comment type="subcellular location">
    <subcellularLocation>
        <location evidence="1">Nucleus</location>
    </subcellularLocation>
</comment>
<dbReference type="AlphaFoldDB" id="A0AAW1K6U4"/>
<accession>A0AAW1K6U4</accession>
<feature type="compositionally biased region" description="Basic and acidic residues" evidence="6">
    <location>
        <begin position="792"/>
        <end position="814"/>
    </location>
</feature>
<feature type="compositionally biased region" description="Low complexity" evidence="6">
    <location>
        <begin position="631"/>
        <end position="642"/>
    </location>
</feature>
<dbReference type="EMBL" id="JBDFQZ010000006">
    <property type="protein sequence ID" value="KAK9714051.1"/>
    <property type="molecule type" value="Genomic_DNA"/>
</dbReference>
<dbReference type="InterPro" id="IPR001965">
    <property type="entry name" value="Znf_PHD"/>
</dbReference>
<dbReference type="PANTHER" id="PTHR14571">
    <property type="entry name" value="HISTONE-LYSINE N-METHYLTRANSFERASE SET-26-RELATED"/>
    <property type="match status" value="1"/>
</dbReference>
<feature type="compositionally biased region" description="Basic and acidic residues" evidence="6">
    <location>
        <begin position="419"/>
        <end position="428"/>
    </location>
</feature>
<dbReference type="PROSITE" id="PS01359">
    <property type="entry name" value="ZF_PHD_1"/>
    <property type="match status" value="1"/>
</dbReference>
<feature type="compositionally biased region" description="Polar residues" evidence="6">
    <location>
        <begin position="574"/>
        <end position="593"/>
    </location>
</feature>
<dbReference type="PANTHER" id="PTHR14571:SF9">
    <property type="entry name" value="HISTONE-LYSINE N-METHYLTRANSFERASE SET-26-RELATED"/>
    <property type="match status" value="1"/>
</dbReference>
<evidence type="ECO:0000313" key="8">
    <source>
        <dbReference type="EMBL" id="KAK9714051.1"/>
    </source>
</evidence>
<feature type="compositionally biased region" description="Basic and acidic residues" evidence="6">
    <location>
        <begin position="649"/>
        <end position="658"/>
    </location>
</feature>
<evidence type="ECO:0000259" key="7">
    <source>
        <dbReference type="SMART" id="SM00249"/>
    </source>
</evidence>
<gene>
    <name evidence="8" type="ORF">RND81_06G068200</name>
</gene>
<feature type="compositionally biased region" description="Basic and acidic residues" evidence="6">
    <location>
        <begin position="615"/>
        <end position="628"/>
    </location>
</feature>
<dbReference type="Pfam" id="PF24659">
    <property type="entry name" value="DUF7648"/>
    <property type="match status" value="1"/>
</dbReference>